<evidence type="ECO:0000256" key="3">
    <source>
        <dbReference type="RuleBase" id="RU000389"/>
    </source>
</evidence>
<evidence type="ECO:0000256" key="4">
    <source>
        <dbReference type="SAM" id="Phobius"/>
    </source>
</evidence>
<evidence type="ECO:0000256" key="2">
    <source>
        <dbReference type="ARBA" id="ARBA00022481"/>
    </source>
</evidence>
<keyword evidence="4" id="KW-0812">Transmembrane</keyword>
<dbReference type="GO" id="GO:0044096">
    <property type="term" value="C:type IV pilus"/>
    <property type="evidence" value="ECO:0007669"/>
    <property type="project" value="TreeGrafter"/>
</dbReference>
<evidence type="ECO:0000313" key="6">
    <source>
        <dbReference type="Proteomes" id="UP000242181"/>
    </source>
</evidence>
<dbReference type="OrthoDB" id="5918848at2"/>
<protein>
    <recommendedName>
        <fullName evidence="7">Prepilin-type cleavage/methylation domain-containing protein</fullName>
    </recommendedName>
</protein>
<feature type="transmembrane region" description="Helical" evidence="4">
    <location>
        <begin position="12"/>
        <end position="35"/>
    </location>
</feature>
<dbReference type="GO" id="GO:0007155">
    <property type="term" value="P:cell adhesion"/>
    <property type="evidence" value="ECO:0007669"/>
    <property type="project" value="InterPro"/>
</dbReference>
<dbReference type="Pfam" id="PF07963">
    <property type="entry name" value="N_methyl"/>
    <property type="match status" value="1"/>
</dbReference>
<keyword evidence="4" id="KW-1133">Transmembrane helix</keyword>
<dbReference type="NCBIfam" id="TIGR02532">
    <property type="entry name" value="IV_pilin_GFxxxE"/>
    <property type="match status" value="1"/>
</dbReference>
<comment type="similarity">
    <text evidence="1 3">Belongs to the N-Me-Phe pilin family.</text>
</comment>
<dbReference type="EMBL" id="PXYH01000032">
    <property type="protein sequence ID" value="PSJ36952.1"/>
    <property type="molecule type" value="Genomic_DNA"/>
</dbReference>
<keyword evidence="2" id="KW-0488">Methylation</keyword>
<organism evidence="5 6">
    <name type="scientific">Zobellella taiwanensis</name>
    <dbReference type="NCBI Taxonomy" id="347535"/>
    <lineage>
        <taxon>Bacteria</taxon>
        <taxon>Pseudomonadati</taxon>
        <taxon>Pseudomonadota</taxon>
        <taxon>Gammaproteobacteria</taxon>
        <taxon>Aeromonadales</taxon>
        <taxon>Aeromonadaceae</taxon>
        <taxon>Zobellella</taxon>
    </lineage>
</organism>
<dbReference type="InterPro" id="IPR045584">
    <property type="entry name" value="Pilin-like"/>
</dbReference>
<dbReference type="AlphaFoldDB" id="A0A2P7QG30"/>
<evidence type="ECO:0008006" key="7">
    <source>
        <dbReference type="Google" id="ProtNLM"/>
    </source>
</evidence>
<dbReference type="Proteomes" id="UP000242181">
    <property type="component" value="Unassembled WGS sequence"/>
</dbReference>
<dbReference type="SUPFAM" id="SSF54523">
    <property type="entry name" value="Pili subunits"/>
    <property type="match status" value="1"/>
</dbReference>
<name>A0A2P7QG30_9GAMM</name>
<dbReference type="PANTHER" id="PTHR30093">
    <property type="entry name" value="GENERAL SECRETION PATHWAY PROTEIN G"/>
    <property type="match status" value="1"/>
</dbReference>
<proteinExistence type="inferred from homology"/>
<keyword evidence="6" id="KW-1185">Reference proteome</keyword>
<keyword evidence="4" id="KW-0472">Membrane</keyword>
<dbReference type="PROSITE" id="PS00409">
    <property type="entry name" value="PROKAR_NTER_METHYL"/>
    <property type="match status" value="1"/>
</dbReference>
<dbReference type="InterPro" id="IPR001082">
    <property type="entry name" value="Pilin"/>
</dbReference>
<comment type="caution">
    <text evidence="5">The sequence shown here is derived from an EMBL/GenBank/DDBJ whole genome shotgun (WGS) entry which is preliminary data.</text>
</comment>
<gene>
    <name evidence="5" type="ORF">C7I36_16240</name>
</gene>
<evidence type="ECO:0000256" key="1">
    <source>
        <dbReference type="ARBA" id="ARBA00005233"/>
    </source>
</evidence>
<keyword evidence="3" id="KW-0281">Fimbrium</keyword>
<dbReference type="InterPro" id="IPR012902">
    <property type="entry name" value="N_methyl_site"/>
</dbReference>
<dbReference type="Pfam" id="PF00114">
    <property type="entry name" value="Pilin"/>
    <property type="match status" value="1"/>
</dbReference>
<evidence type="ECO:0000313" key="5">
    <source>
        <dbReference type="EMBL" id="PSJ36952.1"/>
    </source>
</evidence>
<sequence length="135" mass="13663">MKTPAPGRQGGFTLIELMIVVAIVAILAAVTLPAYQNYTNRARFSEAVAATGAAKTAAEICWQAQGNFACTNLAAGNFSVPEGVTLSIPASSSNSITIRAAMGTPSSGAYSLVGTTSGANSSVNWTGTCNPDSLC</sequence>
<accession>A0A2P7QG30</accession>
<dbReference type="PANTHER" id="PTHR30093:SF34">
    <property type="entry name" value="PREPILIN PEPTIDASE-DEPENDENT PROTEIN D"/>
    <property type="match status" value="1"/>
</dbReference>
<dbReference type="RefSeq" id="WP_106454727.1">
    <property type="nucleotide sequence ID" value="NZ_PXYH01000032.1"/>
</dbReference>
<reference evidence="5 6" key="1">
    <citation type="submission" date="2018-03" db="EMBL/GenBank/DDBJ databases">
        <title>The draft genome of Zobellella taiwanensis JCM 13381.</title>
        <authorList>
            <person name="Liu L."/>
            <person name="Li L."/>
            <person name="Wang T."/>
            <person name="Zhang X."/>
            <person name="Liang L."/>
        </authorList>
    </citation>
    <scope>NUCLEOTIDE SEQUENCE [LARGE SCALE GENOMIC DNA]</scope>
    <source>
        <strain evidence="5 6">JCM 13381</strain>
    </source>
</reference>
<dbReference type="GO" id="GO:0043107">
    <property type="term" value="P:type IV pilus-dependent motility"/>
    <property type="evidence" value="ECO:0007669"/>
    <property type="project" value="TreeGrafter"/>
</dbReference>
<dbReference type="Gene3D" id="3.30.700.10">
    <property type="entry name" value="Glycoprotein, Type 4 Pilin"/>
    <property type="match status" value="1"/>
</dbReference>